<keyword evidence="1" id="KW-0479">Metal-binding</keyword>
<evidence type="ECO:0000259" key="3">
    <source>
        <dbReference type="PROSITE" id="PS50158"/>
    </source>
</evidence>
<gene>
    <name evidence="4" type="ORF">EG327_003826</name>
</gene>
<organism evidence="4 5">
    <name type="scientific">Venturia inaequalis</name>
    <name type="common">Apple scab fungus</name>
    <dbReference type="NCBI Taxonomy" id="5025"/>
    <lineage>
        <taxon>Eukaryota</taxon>
        <taxon>Fungi</taxon>
        <taxon>Dikarya</taxon>
        <taxon>Ascomycota</taxon>
        <taxon>Pezizomycotina</taxon>
        <taxon>Dothideomycetes</taxon>
        <taxon>Pleosporomycetidae</taxon>
        <taxon>Venturiales</taxon>
        <taxon>Venturiaceae</taxon>
        <taxon>Venturia</taxon>
    </lineage>
</organism>
<accession>A0A8H3VIE8</accession>
<dbReference type="PROSITE" id="PS50158">
    <property type="entry name" value="ZF_CCHC"/>
    <property type="match status" value="1"/>
</dbReference>
<feature type="region of interest" description="Disordered" evidence="2">
    <location>
        <begin position="92"/>
        <end position="114"/>
    </location>
</feature>
<dbReference type="EMBL" id="WNWR01000235">
    <property type="protein sequence ID" value="KAE9987469.1"/>
    <property type="molecule type" value="Genomic_DNA"/>
</dbReference>
<evidence type="ECO:0000256" key="2">
    <source>
        <dbReference type="SAM" id="MobiDB-lite"/>
    </source>
</evidence>
<evidence type="ECO:0000256" key="1">
    <source>
        <dbReference type="PROSITE-ProRule" id="PRU00047"/>
    </source>
</evidence>
<keyword evidence="1" id="KW-0862">Zinc</keyword>
<proteinExistence type="predicted"/>
<dbReference type="GO" id="GO:0008270">
    <property type="term" value="F:zinc ion binding"/>
    <property type="evidence" value="ECO:0007669"/>
    <property type="project" value="UniProtKB-KW"/>
</dbReference>
<reference evidence="4 5" key="1">
    <citation type="submission" date="2019-07" db="EMBL/GenBank/DDBJ databases">
        <title>Venturia inaequalis Genome Resource.</title>
        <authorList>
            <person name="Lichtner F.J."/>
        </authorList>
    </citation>
    <scope>NUCLEOTIDE SEQUENCE [LARGE SCALE GENOMIC DNA]</scope>
    <source>
        <strain evidence="4 5">DMI_063113</strain>
    </source>
</reference>
<comment type="caution">
    <text evidence="4">The sequence shown here is derived from an EMBL/GenBank/DDBJ whole genome shotgun (WGS) entry which is preliminary data.</text>
</comment>
<sequence>MCLACEGVVWHRDAQSPAPSYKFTDGIDESPGFRIPNWTGQSLGHRVLPGQSDVAPDDLTPQDPVNDVSGIVIDVTASSSLAALPMEWRGESFRQPNPTTVYPSPAAKGGGTESYERENLSLGELKDIQAARDFVVGNARKNIEEGCWNCGRRGHHDTNCKETYHGWRLEKEIDDLERKRDEDIGK</sequence>
<name>A0A8H3VIE8_VENIN</name>
<dbReference type="Proteomes" id="UP000490939">
    <property type="component" value="Unassembled WGS sequence"/>
</dbReference>
<evidence type="ECO:0000313" key="5">
    <source>
        <dbReference type="Proteomes" id="UP000490939"/>
    </source>
</evidence>
<dbReference type="GO" id="GO:0003676">
    <property type="term" value="F:nucleic acid binding"/>
    <property type="evidence" value="ECO:0007669"/>
    <property type="project" value="InterPro"/>
</dbReference>
<dbReference type="InterPro" id="IPR001878">
    <property type="entry name" value="Znf_CCHC"/>
</dbReference>
<keyword evidence="1" id="KW-0863">Zinc-finger</keyword>
<dbReference type="AlphaFoldDB" id="A0A8H3VIE8"/>
<feature type="domain" description="CCHC-type" evidence="3">
    <location>
        <begin position="147"/>
        <end position="162"/>
    </location>
</feature>
<keyword evidence="5" id="KW-1185">Reference proteome</keyword>
<protein>
    <recommendedName>
        <fullName evidence="3">CCHC-type domain-containing protein</fullName>
    </recommendedName>
</protein>
<evidence type="ECO:0000313" key="4">
    <source>
        <dbReference type="EMBL" id="KAE9987469.1"/>
    </source>
</evidence>